<comment type="caution">
    <text evidence="3">The sequence shown here is derived from an EMBL/GenBank/DDBJ whole genome shotgun (WGS) entry which is preliminary data.</text>
</comment>
<evidence type="ECO:0000256" key="1">
    <source>
        <dbReference type="SAM" id="Coils"/>
    </source>
</evidence>
<accession>A0A7J0H0A2</accession>
<feature type="coiled-coil region" evidence="1">
    <location>
        <begin position="138"/>
        <end position="193"/>
    </location>
</feature>
<feature type="compositionally biased region" description="Acidic residues" evidence="2">
    <location>
        <begin position="494"/>
        <end position="508"/>
    </location>
</feature>
<feature type="compositionally biased region" description="Polar residues" evidence="2">
    <location>
        <begin position="220"/>
        <end position="233"/>
    </location>
</feature>
<feature type="region of interest" description="Disordered" evidence="2">
    <location>
        <begin position="198"/>
        <end position="306"/>
    </location>
</feature>
<gene>
    <name evidence="3" type="ORF">Acr_25g0008170</name>
</gene>
<evidence type="ECO:0000313" key="4">
    <source>
        <dbReference type="Proteomes" id="UP000585474"/>
    </source>
</evidence>
<proteinExistence type="predicted"/>
<feature type="coiled-coil region" evidence="1">
    <location>
        <begin position="46"/>
        <end position="101"/>
    </location>
</feature>
<dbReference type="PANTHER" id="PTHR34380">
    <property type="entry name" value="BNAA03G12380D PROTEIN"/>
    <property type="match status" value="1"/>
</dbReference>
<sequence length="640" mass="71339">MGLVSRPDSGNDGAENGTVPQLISLLKSAFQPVDFDHVQKILTAREEDMQREIAHWKNQFESMEKKNSEKALAKLEVENELNKYKRECGVLREQVTRLEQDLRVQIARSEEDQRVQITRSREDLRVHCDREKTREQTYAKLLEDYTKMETENKKLNIRVSDLDIGRNKAEHELQMYQKRFEELNLRVSRMEGDTAMLMSRGQKRKEDSVGDEMVVENKTSESGKSQCETNSVGTGDANAQVKARTSKRDVVGSASDPMEAGSNGQEAATSDGTGDANVQEKESTSKGNEVVSASDPMEARSDGQEAATSLGKLIIDDSGGHDPEHQSNTFDNRVPCWGSSLLSKEAWGVGPHSVMACNNGKPIHNQSAVERGISNKVTVTSAAGDGRTGSSFVIEISDSDDENPKIDGSTTLPNFAASYKEIKSELSGLASDENGKSGVEDCLLASTSKRKRGSNANVYESENDDDHNEDDVNPSKRQTKSLQELIMDGIDVSDSSDSEDSSSSDSDSEYERMIEILRKTNGDRKTWAFKADMISDFERDPELCMKAVCALYRHQSLQPCVSVIYFPCPKLIFYTNSDRGTTLAEYLTDGDPEGKLKRSVSEFQQFDPNGLEDCRKLALRYSEQLFEIHRAKEDPFFLLP</sequence>
<feature type="compositionally biased region" description="Acidic residues" evidence="2">
    <location>
        <begin position="461"/>
        <end position="472"/>
    </location>
</feature>
<reference evidence="3 4" key="1">
    <citation type="submission" date="2019-07" db="EMBL/GenBank/DDBJ databases">
        <title>De Novo Assembly of kiwifruit Actinidia rufa.</title>
        <authorList>
            <person name="Sugita-Konishi S."/>
            <person name="Sato K."/>
            <person name="Mori E."/>
            <person name="Abe Y."/>
            <person name="Kisaki G."/>
            <person name="Hamano K."/>
            <person name="Suezawa K."/>
            <person name="Otani M."/>
            <person name="Fukuda T."/>
            <person name="Manabe T."/>
            <person name="Gomi K."/>
            <person name="Tabuchi M."/>
            <person name="Akimitsu K."/>
            <person name="Kataoka I."/>
        </authorList>
    </citation>
    <scope>NUCLEOTIDE SEQUENCE [LARGE SCALE GENOMIC DNA]</scope>
    <source>
        <strain evidence="4">cv. Fuchu</strain>
    </source>
</reference>
<dbReference type="AlphaFoldDB" id="A0A7J0H0A2"/>
<feature type="compositionally biased region" description="Polar residues" evidence="2">
    <location>
        <begin position="262"/>
        <end position="272"/>
    </location>
</feature>
<evidence type="ECO:0000313" key="3">
    <source>
        <dbReference type="EMBL" id="GFZ16408.1"/>
    </source>
</evidence>
<evidence type="ECO:0000256" key="2">
    <source>
        <dbReference type="SAM" id="MobiDB-lite"/>
    </source>
</evidence>
<organism evidence="3 4">
    <name type="scientific">Actinidia rufa</name>
    <dbReference type="NCBI Taxonomy" id="165716"/>
    <lineage>
        <taxon>Eukaryota</taxon>
        <taxon>Viridiplantae</taxon>
        <taxon>Streptophyta</taxon>
        <taxon>Embryophyta</taxon>
        <taxon>Tracheophyta</taxon>
        <taxon>Spermatophyta</taxon>
        <taxon>Magnoliopsida</taxon>
        <taxon>eudicotyledons</taxon>
        <taxon>Gunneridae</taxon>
        <taxon>Pentapetalae</taxon>
        <taxon>asterids</taxon>
        <taxon>Ericales</taxon>
        <taxon>Actinidiaceae</taxon>
        <taxon>Actinidia</taxon>
    </lineage>
</organism>
<feature type="region of interest" description="Disordered" evidence="2">
    <location>
        <begin position="450"/>
        <end position="510"/>
    </location>
</feature>
<keyword evidence="1" id="KW-0175">Coiled coil</keyword>
<name>A0A7J0H0A2_9ERIC</name>
<protein>
    <submittedName>
        <fullName evidence="3">Uncharacterized protein</fullName>
    </submittedName>
</protein>
<dbReference type="PANTHER" id="PTHR34380:SF1">
    <property type="entry name" value="OS01G0221300 PROTEIN"/>
    <property type="match status" value="1"/>
</dbReference>
<dbReference type="OrthoDB" id="1899721at2759"/>
<dbReference type="EMBL" id="BJWL01000025">
    <property type="protein sequence ID" value="GFZ16408.1"/>
    <property type="molecule type" value="Genomic_DNA"/>
</dbReference>
<keyword evidence="4" id="KW-1185">Reference proteome</keyword>
<dbReference type="Proteomes" id="UP000585474">
    <property type="component" value="Unassembled WGS sequence"/>
</dbReference>